<keyword evidence="2" id="KW-1185">Reference proteome</keyword>
<proteinExistence type="predicted"/>
<dbReference type="RefSeq" id="WP_020518522.1">
    <property type="nucleotide sequence ID" value="NZ_JBIAZU010000001.1"/>
</dbReference>
<evidence type="ECO:0000313" key="1">
    <source>
        <dbReference type="EMBL" id="MFF5288090.1"/>
    </source>
</evidence>
<dbReference type="SUPFAM" id="SSF48452">
    <property type="entry name" value="TPR-like"/>
    <property type="match status" value="1"/>
</dbReference>
<sequence>MTGPGTESVQQLLLSLGRRLCEERRYDEAHDTLLWAVREAASVPVTVRAQLALADVHLAQRQFRSAANVFVDAFGTDRANPGPVLDRIAEVLSTVPADASPDSDHGRMAQLAAEELLSHRERLLSLPGEAGLHAAVLLAEAALRQDDSAAAAEFLRRAATIDAAAAVASARNLNDRVVEPAAESPAAGGFVKARMLAGAGADADALAMVDEVLGREREDGLPSSFLAPVHDLRAVLLDRTGRTDDAIRARYEAGREWYWAGKMDRALTAFDLVRAAGAGGPDLPFFRAHCMWATPCPPADQYTDHVRAALKAWSEAGAEVEPPAWAFELRGDILLDLAAFDENPRAVNWEAAIEFERALAREERPSGMAGLATAYWELDCQAVALRCVVDAWERSQSEYVLGKTVRILLNAGQPAPESLVEAVRRQAADDPWYRAVSGVLHWQAGDPAVADDELARALSTDPGLLWAYWYRLHVLIQLRRWDEVATVLEAVEQESEPTPHSDYALAALAHARARLLRGHPEDVAGQEESLMRLAGSAGGDVEWLLAIASAYLGDIDGYGRWAERAHTRVVSLGAEQLREAALDLTLAAAILEHDRGPDGEPAVDRLRQESANLNAEAVGRGQEFGADVAIGELASITDAAPAGTASRLMLARILLDEGRSQEAAPVLEALDSEPDRTVFAEAPDVAAAGYATAALGAARQHRPLDVATYLGNSVQSAIKAGRDDLTKPIRALADTGHAGQLADAPALVALSQGFTSLLGVEAWSSSERLNLSAALLRIHRTAYPRVFGPLTSGDGTGDESPMTRLLVAPPILIEADPGLFPDGGDTPAVRWMLDEGIPEMKKRLGHPLVPLPGVRIRPVAELRDRAYRLVVLYSLVAPGTVPEEPDGFAAVLRHLEATLRPRRSRLLDRAQFIEGLNASAEQTGSDRPAAARIEAALAVARAVLQLGGEPIDPDEIAGRIDPGVGLVPNLAAVAHPVATGPAAFVLDAGIEASLAEGLTGAGDDPAVVLPAGTVADLENRFRDWHCALPHAGDPAAGTVLVRDPNLLLATHVLAARAGLRCGVAPLAVEGRP</sequence>
<protein>
    <recommendedName>
        <fullName evidence="3">Tetratricopeptide repeat protein</fullName>
    </recommendedName>
</protein>
<name>A0ABW6W741_9ACTN</name>
<organism evidence="1 2">
    <name type="scientific">Paractinoplanes globisporus</name>
    <dbReference type="NCBI Taxonomy" id="113565"/>
    <lineage>
        <taxon>Bacteria</taxon>
        <taxon>Bacillati</taxon>
        <taxon>Actinomycetota</taxon>
        <taxon>Actinomycetes</taxon>
        <taxon>Micromonosporales</taxon>
        <taxon>Micromonosporaceae</taxon>
        <taxon>Paractinoplanes</taxon>
    </lineage>
</organism>
<accession>A0ABW6W741</accession>
<evidence type="ECO:0008006" key="3">
    <source>
        <dbReference type="Google" id="ProtNLM"/>
    </source>
</evidence>
<dbReference type="Proteomes" id="UP001602245">
    <property type="component" value="Unassembled WGS sequence"/>
</dbReference>
<dbReference type="Gene3D" id="1.25.40.10">
    <property type="entry name" value="Tetratricopeptide repeat domain"/>
    <property type="match status" value="2"/>
</dbReference>
<evidence type="ECO:0000313" key="2">
    <source>
        <dbReference type="Proteomes" id="UP001602245"/>
    </source>
</evidence>
<dbReference type="EMBL" id="JBIAZU010000001">
    <property type="protein sequence ID" value="MFF5288090.1"/>
    <property type="molecule type" value="Genomic_DNA"/>
</dbReference>
<reference evidence="1 2" key="1">
    <citation type="submission" date="2024-10" db="EMBL/GenBank/DDBJ databases">
        <title>The Natural Products Discovery Center: Release of the First 8490 Sequenced Strains for Exploring Actinobacteria Biosynthetic Diversity.</title>
        <authorList>
            <person name="Kalkreuter E."/>
            <person name="Kautsar S.A."/>
            <person name="Yang D."/>
            <person name="Bader C.D."/>
            <person name="Teijaro C.N."/>
            <person name="Fluegel L."/>
            <person name="Davis C.M."/>
            <person name="Simpson J.R."/>
            <person name="Lauterbach L."/>
            <person name="Steele A.D."/>
            <person name="Gui C."/>
            <person name="Meng S."/>
            <person name="Li G."/>
            <person name="Viehrig K."/>
            <person name="Ye F."/>
            <person name="Su P."/>
            <person name="Kiefer A.F."/>
            <person name="Nichols A."/>
            <person name="Cepeda A.J."/>
            <person name="Yan W."/>
            <person name="Fan B."/>
            <person name="Jiang Y."/>
            <person name="Adhikari A."/>
            <person name="Zheng C.-J."/>
            <person name="Schuster L."/>
            <person name="Cowan T.M."/>
            <person name="Smanski M.J."/>
            <person name="Chevrette M.G."/>
            <person name="De Carvalho L.P.S."/>
            <person name="Shen B."/>
        </authorList>
    </citation>
    <scope>NUCLEOTIDE SEQUENCE [LARGE SCALE GENOMIC DNA]</scope>
    <source>
        <strain evidence="1 2">NPDC000087</strain>
    </source>
</reference>
<dbReference type="InterPro" id="IPR011990">
    <property type="entry name" value="TPR-like_helical_dom_sf"/>
</dbReference>
<comment type="caution">
    <text evidence="1">The sequence shown here is derived from an EMBL/GenBank/DDBJ whole genome shotgun (WGS) entry which is preliminary data.</text>
</comment>
<gene>
    <name evidence="1" type="ORF">ACFY35_01540</name>
</gene>